<protein>
    <submittedName>
        <fullName evidence="2">ATP-binding protein</fullName>
    </submittedName>
</protein>
<name>A0ABS0QK28_THEVU</name>
<keyword evidence="2" id="KW-0547">Nucleotide-binding</keyword>
<sequence length="618" mass="70076">MQVVGVTTQQEVYVVSRERKFRINEILVIEDPALNHPQGEVVETMSYNRLIPMGLDKSLVDGQVIDTLEQIGYDIESDEINLAKLRLYEEAPHPVRTGCPVRLPSFEEVRHLLVKTSPDEGMTLGEIRGTESMAGTISDDLKDRVVMMEHGELRPQEGVPFIFDIQSMQQYPHVGIFGGSGSGKSFGLRVMLEELMKLRIPALVFDPHFEMDFSDPAPGLSNQAPDFRDLFVTVQIGKEVGISFSDLSTRDVVELLRAAGSQLSDSMVNVIQMLHRPRDSFETFSDRIGNLVQALDEGKQGLERQLRKKEDLTPMDVQRIQELMQLLQQYGSLPPSSVKGVDWRLKRLDKAGLFQRDIRSIEQGLEQGKLVVVQGNAWILQVFATYVTGTLYRKRREYKDARMNGEEGHFFPPFVIVTDEAHNFAPKSLDSPAKSILKEIAQEGRKYGVFLFLATQRPTLLDETITAQLNTKFVFRTVRATDIATLREETDLTPEEGKRLPYLRSGDTFVSSAAFGRTVFIRIRAAYTQSPHLANPFDELKRFSAQQDQKLLDTLTESLPVFETDLMQVLSRVNQECGLNWDVHRLKQELERLSQSGKLTKHETPFAVRYDRGEGLKV</sequence>
<evidence type="ECO:0000259" key="1">
    <source>
        <dbReference type="Pfam" id="PF01935"/>
    </source>
</evidence>
<dbReference type="Gene3D" id="3.40.50.300">
    <property type="entry name" value="P-loop containing nucleotide triphosphate hydrolases"/>
    <property type="match status" value="2"/>
</dbReference>
<evidence type="ECO:0000313" key="2">
    <source>
        <dbReference type="EMBL" id="MBH8589323.1"/>
    </source>
</evidence>
<dbReference type="CDD" id="cd01127">
    <property type="entry name" value="TrwB_TraG_TraD_VirD4"/>
    <property type="match status" value="1"/>
</dbReference>
<organism evidence="2 3">
    <name type="scientific">Thermoactinomyces vulgaris</name>
    <dbReference type="NCBI Taxonomy" id="2026"/>
    <lineage>
        <taxon>Bacteria</taxon>
        <taxon>Bacillati</taxon>
        <taxon>Bacillota</taxon>
        <taxon>Bacilli</taxon>
        <taxon>Bacillales</taxon>
        <taxon>Thermoactinomycetaceae</taxon>
        <taxon>Thermoactinomyces</taxon>
    </lineage>
</organism>
<dbReference type="GO" id="GO:0005524">
    <property type="term" value="F:ATP binding"/>
    <property type="evidence" value="ECO:0007669"/>
    <property type="project" value="UniProtKB-KW"/>
</dbReference>
<evidence type="ECO:0000313" key="3">
    <source>
        <dbReference type="Proteomes" id="UP000641910"/>
    </source>
</evidence>
<dbReference type="PANTHER" id="PTHR42957:SF2">
    <property type="entry name" value="HELICASE HERA CENTRAL DOMAIN-CONTAINING PROTEIN"/>
    <property type="match status" value="1"/>
</dbReference>
<proteinExistence type="predicted"/>
<reference evidence="2 3" key="1">
    <citation type="submission" date="2020-12" db="EMBL/GenBank/DDBJ databases">
        <title>WGS of Thermoactinomyces spp.</title>
        <authorList>
            <person name="Cheng K."/>
        </authorList>
    </citation>
    <scope>NUCLEOTIDE SEQUENCE [LARGE SCALE GENOMIC DNA]</scope>
    <source>
        <strain evidence="3">CICC 10650\ACCC 41061</strain>
    </source>
</reference>
<keyword evidence="2" id="KW-0067">ATP-binding</keyword>
<gene>
    <name evidence="2" type="ORF">I8U22_10930</name>
</gene>
<dbReference type="InterPro" id="IPR027417">
    <property type="entry name" value="P-loop_NTPase"/>
</dbReference>
<dbReference type="InterPro" id="IPR008571">
    <property type="entry name" value="HerA-like"/>
</dbReference>
<dbReference type="PANTHER" id="PTHR42957">
    <property type="entry name" value="HELICASE MJ1565-RELATED"/>
    <property type="match status" value="1"/>
</dbReference>
<keyword evidence="3" id="KW-1185">Reference proteome</keyword>
<dbReference type="Proteomes" id="UP000641910">
    <property type="component" value="Unassembled WGS sequence"/>
</dbReference>
<feature type="domain" description="Helicase HerA central" evidence="1">
    <location>
        <begin position="149"/>
        <end position="372"/>
    </location>
</feature>
<accession>A0ABS0QK28</accession>
<dbReference type="EMBL" id="JAECVU010000007">
    <property type="protein sequence ID" value="MBH8589323.1"/>
    <property type="molecule type" value="Genomic_DNA"/>
</dbReference>
<dbReference type="Pfam" id="PF01935">
    <property type="entry name" value="DUF87"/>
    <property type="match status" value="1"/>
</dbReference>
<dbReference type="RefSeq" id="WP_049720798.1">
    <property type="nucleotide sequence ID" value="NZ_CP036487.1"/>
</dbReference>
<comment type="caution">
    <text evidence="2">The sequence shown here is derived from an EMBL/GenBank/DDBJ whole genome shotgun (WGS) entry which is preliminary data.</text>
</comment>
<dbReference type="InterPro" id="IPR002789">
    <property type="entry name" value="HerA_central"/>
</dbReference>
<dbReference type="SUPFAM" id="SSF52540">
    <property type="entry name" value="P-loop containing nucleoside triphosphate hydrolases"/>
    <property type="match status" value="1"/>
</dbReference>